<evidence type="ECO:0000313" key="3">
    <source>
        <dbReference type="EMBL" id="RUS96944.1"/>
    </source>
</evidence>
<evidence type="ECO:0000256" key="1">
    <source>
        <dbReference type="ARBA" id="ARBA00009129"/>
    </source>
</evidence>
<feature type="domain" description="CsbD-like" evidence="2">
    <location>
        <begin position="54"/>
        <end position="104"/>
    </location>
</feature>
<evidence type="ECO:0000259" key="2">
    <source>
        <dbReference type="Pfam" id="PF05532"/>
    </source>
</evidence>
<comment type="caution">
    <text evidence="3">The sequence shown here is derived from an EMBL/GenBank/DDBJ whole genome shotgun (WGS) entry which is preliminary data.</text>
</comment>
<dbReference type="InterPro" id="IPR008462">
    <property type="entry name" value="CsbD"/>
</dbReference>
<evidence type="ECO:0000313" key="4">
    <source>
        <dbReference type="Proteomes" id="UP000276103"/>
    </source>
</evidence>
<organism evidence="3 4">
    <name type="scientific">Trichormus variabilis SAG 1403-4b</name>
    <dbReference type="NCBI Taxonomy" id="447716"/>
    <lineage>
        <taxon>Bacteria</taxon>
        <taxon>Bacillati</taxon>
        <taxon>Cyanobacteriota</taxon>
        <taxon>Cyanophyceae</taxon>
        <taxon>Nostocales</taxon>
        <taxon>Nostocaceae</taxon>
        <taxon>Trichormus</taxon>
    </lineage>
</organism>
<proteinExistence type="inferred from homology"/>
<gene>
    <name evidence="3" type="ORF">DSM107003_23500</name>
</gene>
<dbReference type="InterPro" id="IPR036629">
    <property type="entry name" value="YjbJ_sf"/>
</dbReference>
<dbReference type="SUPFAM" id="SSF69047">
    <property type="entry name" value="Hypothetical protein YjbJ"/>
    <property type="match status" value="1"/>
</dbReference>
<dbReference type="Proteomes" id="UP000276103">
    <property type="component" value="Unassembled WGS sequence"/>
</dbReference>
<dbReference type="OrthoDB" id="424911at2"/>
<reference evidence="3 4" key="1">
    <citation type="journal article" date="2019" name="Genome Biol. Evol.">
        <title>Day and night: Metabolic profiles and evolutionary relationships of six axenic non-marine cyanobacteria.</title>
        <authorList>
            <person name="Will S.E."/>
            <person name="Henke P."/>
            <person name="Boedeker C."/>
            <person name="Huang S."/>
            <person name="Brinkmann H."/>
            <person name="Rohde M."/>
            <person name="Jarek M."/>
            <person name="Friedl T."/>
            <person name="Seufert S."/>
            <person name="Schumacher M."/>
            <person name="Overmann J."/>
            <person name="Neumann-Schaal M."/>
            <person name="Petersen J."/>
        </authorList>
    </citation>
    <scope>NUCLEOTIDE SEQUENCE [LARGE SCALE GENOMIC DNA]</scope>
    <source>
        <strain evidence="3 4">SAG 1403-4b</strain>
    </source>
</reference>
<protein>
    <recommendedName>
        <fullName evidence="2">CsbD-like domain-containing protein</fullName>
    </recommendedName>
</protein>
<dbReference type="Pfam" id="PF05532">
    <property type="entry name" value="CsbD"/>
    <property type="match status" value="1"/>
</dbReference>
<dbReference type="Gene3D" id="1.20.120.20">
    <property type="entry name" value="Apolipoprotein"/>
    <property type="match status" value="1"/>
</dbReference>
<name>A0A3S1IG82_ANAVA</name>
<accession>A0A3S1IG82</accession>
<dbReference type="EMBL" id="RSCM01000006">
    <property type="protein sequence ID" value="RUS96944.1"/>
    <property type="molecule type" value="Genomic_DNA"/>
</dbReference>
<comment type="similarity">
    <text evidence="1">Belongs to the UPF0337 (CsbD) family.</text>
</comment>
<sequence>MILFQQARKLLLTISLVLLVSTSIGLGLPSGDSWAATSLTDLSSQTRIQIATMDRVKAVSKNIEGKAQEAFGNVTGDPKDQVVGKAKQAESQVRNTMEDVKSNVHLSGRAKAVSKNIEGKTQAAAGNVTGDLKDQVVGKAKQAESQVRNTVEDVKAKVQDLFN</sequence>
<keyword evidence="4" id="KW-1185">Reference proteome</keyword>
<dbReference type="AlphaFoldDB" id="A0A3S1IG82"/>